<dbReference type="AlphaFoldDB" id="A0A7V6A2N8"/>
<dbReference type="InterPro" id="IPR020396">
    <property type="entry name" value="NADH_UbQ_OxRdtase_CS"/>
</dbReference>
<keyword evidence="3" id="KW-0830">Ubiquinone</keyword>
<accession>A0A7V6A2N8</accession>
<sequence length="168" mass="19311">MHSAADLLKKHFPSEVVEVVEYRGDTTVVVKPGRIRAICTFLRDDPTVSFKYLSMIAGLDYAPASPRFAVAYNLYSHKNHDRLTLKAFLESDTSPAIDSVTTVWSTADWHEREAYDLMGIKFRGHPRLKRILLPADWKGHPLRKDYTQRGDQAAVEWVDRKIRAERVK</sequence>
<keyword evidence="3" id="KW-1003">Cell membrane</keyword>
<dbReference type="GO" id="GO:0048038">
    <property type="term" value="F:quinone binding"/>
    <property type="evidence" value="ECO:0007669"/>
    <property type="project" value="UniProtKB-KW"/>
</dbReference>
<comment type="catalytic activity">
    <reaction evidence="3 5">
        <text>a quinone + NADH + 5 H(+)(in) = a quinol + NAD(+) + 4 H(+)(out)</text>
        <dbReference type="Rhea" id="RHEA:57888"/>
        <dbReference type="ChEBI" id="CHEBI:15378"/>
        <dbReference type="ChEBI" id="CHEBI:24646"/>
        <dbReference type="ChEBI" id="CHEBI:57540"/>
        <dbReference type="ChEBI" id="CHEBI:57945"/>
        <dbReference type="ChEBI" id="CHEBI:132124"/>
    </reaction>
</comment>
<evidence type="ECO:0000259" key="6">
    <source>
        <dbReference type="Pfam" id="PF00329"/>
    </source>
</evidence>
<dbReference type="PANTHER" id="PTHR10884">
    <property type="entry name" value="NADH DEHYDROGENASE UBIQUINONE IRON-SULFUR PROTEIN 3"/>
    <property type="match status" value="1"/>
</dbReference>
<comment type="similarity">
    <text evidence="1 3 4">Belongs to the complex I 30 kDa subunit family.</text>
</comment>
<dbReference type="GO" id="GO:0050136">
    <property type="term" value="F:NADH dehydrogenase (quinone) (non-electrogenic) activity"/>
    <property type="evidence" value="ECO:0007669"/>
    <property type="project" value="UniProtKB-UniRule"/>
</dbReference>
<keyword evidence="3" id="KW-0472">Membrane</keyword>
<dbReference type="PROSITE" id="PS00542">
    <property type="entry name" value="COMPLEX1_30K"/>
    <property type="match status" value="1"/>
</dbReference>
<evidence type="ECO:0000256" key="1">
    <source>
        <dbReference type="ARBA" id="ARBA00007569"/>
    </source>
</evidence>
<dbReference type="EC" id="7.1.1.-" evidence="3"/>
<gene>
    <name evidence="3" type="primary">nuoC</name>
    <name evidence="7" type="ORF">ENV52_04915</name>
</gene>
<dbReference type="InterPro" id="IPR001268">
    <property type="entry name" value="NADH_UbQ_OxRdtase_30kDa_su"/>
</dbReference>
<dbReference type="Gene3D" id="3.30.460.80">
    <property type="entry name" value="NADH:ubiquinone oxidoreductase, 30kDa subunit"/>
    <property type="match status" value="1"/>
</dbReference>
<keyword evidence="3 5" id="KW-0874">Quinone</keyword>
<comment type="subcellular location">
    <subcellularLocation>
        <location evidence="3">Cell membrane</location>
        <topology evidence="3">Peripheral membrane protein</topology>
        <orientation evidence="3">Cytoplasmic side</orientation>
    </subcellularLocation>
</comment>
<dbReference type="PANTHER" id="PTHR10884:SF14">
    <property type="entry name" value="NADH DEHYDROGENASE [UBIQUINONE] IRON-SULFUR PROTEIN 3, MITOCHONDRIAL"/>
    <property type="match status" value="1"/>
</dbReference>
<dbReference type="EMBL" id="DTGR01000076">
    <property type="protein sequence ID" value="HHS29025.1"/>
    <property type="molecule type" value="Genomic_DNA"/>
</dbReference>
<evidence type="ECO:0000256" key="4">
    <source>
        <dbReference type="RuleBase" id="RU003456"/>
    </source>
</evidence>
<keyword evidence="3 4" id="KW-1278">Translocase</keyword>
<dbReference type="GO" id="GO:0005886">
    <property type="term" value="C:plasma membrane"/>
    <property type="evidence" value="ECO:0007669"/>
    <property type="project" value="UniProtKB-SubCell"/>
</dbReference>
<comment type="function">
    <text evidence="3">NDH-1 shuttles electrons from NADH, via FMN and iron-sulfur (Fe-S) centers, to quinones in the respiratory chain. The immediate electron acceptor for the enzyme in this species is believed to be ubiquinone. Couples the redox reaction to proton translocation (for every two electrons transferred, four hydrogen ions are translocated across the cytoplasmic membrane), and thus conserves the redox energy in a proton gradient.</text>
</comment>
<dbReference type="Pfam" id="PF00329">
    <property type="entry name" value="Complex1_30kDa"/>
    <property type="match status" value="1"/>
</dbReference>
<evidence type="ECO:0000256" key="2">
    <source>
        <dbReference type="ARBA" id="ARBA00022448"/>
    </source>
</evidence>
<dbReference type="NCBIfam" id="TIGR01961">
    <property type="entry name" value="NuoC_fam"/>
    <property type="match status" value="1"/>
</dbReference>
<keyword evidence="3 4" id="KW-0520">NAD</keyword>
<comment type="subunit">
    <text evidence="3">NDH-1 is composed of 14 different subunits. Subunits NuoB, C, D, E, F, and G constitute the peripheral sector of the complex.</text>
</comment>
<dbReference type="InterPro" id="IPR010218">
    <property type="entry name" value="NADH_DH_suC"/>
</dbReference>
<dbReference type="SUPFAM" id="SSF143243">
    <property type="entry name" value="Nqo5-like"/>
    <property type="match status" value="1"/>
</dbReference>
<feature type="domain" description="NADH:ubiquinone oxidoreductase 30kDa subunit" evidence="6">
    <location>
        <begin position="28"/>
        <end position="151"/>
    </location>
</feature>
<organism evidence="7">
    <name type="scientific">Desulfobacca acetoxidans</name>
    <dbReference type="NCBI Taxonomy" id="60893"/>
    <lineage>
        <taxon>Bacteria</taxon>
        <taxon>Pseudomonadati</taxon>
        <taxon>Thermodesulfobacteriota</taxon>
        <taxon>Desulfobaccia</taxon>
        <taxon>Desulfobaccales</taxon>
        <taxon>Desulfobaccaceae</taxon>
        <taxon>Desulfobacca</taxon>
    </lineage>
</organism>
<evidence type="ECO:0000256" key="3">
    <source>
        <dbReference type="HAMAP-Rule" id="MF_01357"/>
    </source>
</evidence>
<dbReference type="GO" id="GO:0008137">
    <property type="term" value="F:NADH dehydrogenase (ubiquinone) activity"/>
    <property type="evidence" value="ECO:0007669"/>
    <property type="project" value="InterPro"/>
</dbReference>
<protein>
    <recommendedName>
        <fullName evidence="3">NADH-quinone oxidoreductase subunit C</fullName>
        <ecNumber evidence="3">7.1.1.-</ecNumber>
    </recommendedName>
    <alternativeName>
        <fullName evidence="3">NADH dehydrogenase I subunit C</fullName>
    </alternativeName>
    <alternativeName>
        <fullName evidence="3">NDH-1 subunit C</fullName>
    </alternativeName>
</protein>
<proteinExistence type="inferred from homology"/>
<dbReference type="HAMAP" id="MF_01357">
    <property type="entry name" value="NDH1_NuoC"/>
    <property type="match status" value="1"/>
</dbReference>
<evidence type="ECO:0000256" key="5">
    <source>
        <dbReference type="RuleBase" id="RU003582"/>
    </source>
</evidence>
<keyword evidence="2 3" id="KW-0813">Transport</keyword>
<reference evidence="7" key="1">
    <citation type="journal article" date="2020" name="mSystems">
        <title>Genome- and Community-Level Interaction Insights into Carbon Utilization and Element Cycling Functions of Hydrothermarchaeota in Hydrothermal Sediment.</title>
        <authorList>
            <person name="Zhou Z."/>
            <person name="Liu Y."/>
            <person name="Xu W."/>
            <person name="Pan J."/>
            <person name="Luo Z.H."/>
            <person name="Li M."/>
        </authorList>
    </citation>
    <scope>NUCLEOTIDE SEQUENCE [LARGE SCALE GENOMIC DNA]</scope>
    <source>
        <strain evidence="7">SpSt-767</strain>
    </source>
</reference>
<dbReference type="InterPro" id="IPR037232">
    <property type="entry name" value="NADH_quin_OxRdtase_su_C/D-like"/>
</dbReference>
<comment type="caution">
    <text evidence="7">The sequence shown here is derived from an EMBL/GenBank/DDBJ whole genome shotgun (WGS) entry which is preliminary data.</text>
</comment>
<evidence type="ECO:0000313" key="7">
    <source>
        <dbReference type="EMBL" id="HHS29025.1"/>
    </source>
</evidence>
<name>A0A7V6A2N8_9BACT</name>